<dbReference type="SUPFAM" id="SSF55347">
    <property type="entry name" value="Glyceraldehyde-3-phosphate dehydrogenase-like, C-terminal domain"/>
    <property type="match status" value="1"/>
</dbReference>
<dbReference type="InterPro" id="IPR036291">
    <property type="entry name" value="NAD(P)-bd_dom_sf"/>
</dbReference>
<evidence type="ECO:0000313" key="4">
    <source>
        <dbReference type="Proteomes" id="UP001305779"/>
    </source>
</evidence>
<dbReference type="InterPro" id="IPR000683">
    <property type="entry name" value="Gfo/Idh/MocA-like_OxRdtase_N"/>
</dbReference>
<evidence type="ECO:0000259" key="2">
    <source>
        <dbReference type="Pfam" id="PF22685"/>
    </source>
</evidence>
<comment type="caution">
    <text evidence="3">The sequence shown here is derived from an EMBL/GenBank/DDBJ whole genome shotgun (WGS) entry which is preliminary data.</text>
</comment>
<evidence type="ECO:0000313" key="3">
    <source>
        <dbReference type="EMBL" id="KAK4495050.1"/>
    </source>
</evidence>
<dbReference type="EMBL" id="JAXOVC010000012">
    <property type="protein sequence ID" value="KAK4495050.1"/>
    <property type="molecule type" value="Genomic_DNA"/>
</dbReference>
<dbReference type="InterPro" id="IPR051317">
    <property type="entry name" value="Gfo/Idh/MocA_oxidoreduct"/>
</dbReference>
<proteinExistence type="predicted"/>
<accession>A0ABR0E0V9</accession>
<dbReference type="Pfam" id="PF22685">
    <property type="entry name" value="Gal80p_C-like"/>
    <property type="match status" value="1"/>
</dbReference>
<evidence type="ECO:0008006" key="5">
    <source>
        <dbReference type="Google" id="ProtNLM"/>
    </source>
</evidence>
<dbReference type="Pfam" id="PF01408">
    <property type="entry name" value="GFO_IDH_MocA"/>
    <property type="match status" value="1"/>
</dbReference>
<protein>
    <recommendedName>
        <fullName evidence="5">Gfo/Idh/MocA-like oxidoreductase N-terminal domain-containing protein</fullName>
    </recommendedName>
</protein>
<sequence>MAPIRIALIGLSQSAKTSWASEGHLPYLLSDRGRQRYQIKALLNSSVDAARKAIGSYNLGPDTKAYGSPQDLAADPDIDLVVNTTRVDVHYDTIKPSIEAGKSVFIEYPIAENTQRAKELAEQAKGKNVANIVGLQARVAPAVLKVKEIIESGEIAKVLSSSVQAYSPFSGRDSISEGLAYFLDKKVGGNPVIIAFGHMIDFVHFVLGEYSSSHAHTQIQRPKQSIVNKETGEKRPTISDVPDLVSVHGTLQSSSYVEDGASLIVNFRTGPPFPGTLPFVWTINGEKGEIRILSERGPFLQSEASAFDIPVEVEDFSTGQVRKVEWQWEEWQKTLLPRSRNIAKLYDLYAEGRLHCTLESAVVRHKQLDAILYPNQS</sequence>
<gene>
    <name evidence="3" type="ORF">PRZ48_013377</name>
</gene>
<reference evidence="3 4" key="1">
    <citation type="journal article" date="2023" name="G3 (Bethesda)">
        <title>A chromosome-level genome assembly of Zasmidium syzygii isolated from banana leaves.</title>
        <authorList>
            <person name="van Westerhoven A.C."/>
            <person name="Mehrabi R."/>
            <person name="Talebi R."/>
            <person name="Steentjes M.B.F."/>
            <person name="Corcolon B."/>
            <person name="Chong P.A."/>
            <person name="Kema G.H.J."/>
            <person name="Seidl M.F."/>
        </authorList>
    </citation>
    <scope>NUCLEOTIDE SEQUENCE [LARGE SCALE GENOMIC DNA]</scope>
    <source>
        <strain evidence="3 4">P124</strain>
    </source>
</reference>
<dbReference type="Gene3D" id="3.40.50.720">
    <property type="entry name" value="NAD(P)-binding Rossmann-like Domain"/>
    <property type="match status" value="1"/>
</dbReference>
<feature type="domain" description="Gal80p-like C-terminal" evidence="2">
    <location>
        <begin position="141"/>
        <end position="292"/>
    </location>
</feature>
<evidence type="ECO:0000259" key="1">
    <source>
        <dbReference type="Pfam" id="PF01408"/>
    </source>
</evidence>
<dbReference type="PANTHER" id="PTHR43708:SF1">
    <property type="entry name" value="GALACTOSE_LACTOSE METABOLISM REGULATORY PROTEIN GAL80"/>
    <property type="match status" value="1"/>
</dbReference>
<organism evidence="3 4">
    <name type="scientific">Zasmidium cellare</name>
    <name type="common">Wine cellar mold</name>
    <name type="synonym">Racodium cellare</name>
    <dbReference type="NCBI Taxonomy" id="395010"/>
    <lineage>
        <taxon>Eukaryota</taxon>
        <taxon>Fungi</taxon>
        <taxon>Dikarya</taxon>
        <taxon>Ascomycota</taxon>
        <taxon>Pezizomycotina</taxon>
        <taxon>Dothideomycetes</taxon>
        <taxon>Dothideomycetidae</taxon>
        <taxon>Mycosphaerellales</taxon>
        <taxon>Mycosphaerellaceae</taxon>
        <taxon>Zasmidium</taxon>
    </lineage>
</organism>
<dbReference type="InterPro" id="IPR055080">
    <property type="entry name" value="Gal80p-like_C"/>
</dbReference>
<feature type="domain" description="Gfo/Idh/MocA-like oxidoreductase N-terminal" evidence="1">
    <location>
        <begin position="4"/>
        <end position="134"/>
    </location>
</feature>
<dbReference type="Gene3D" id="3.30.360.10">
    <property type="entry name" value="Dihydrodipicolinate Reductase, domain 2"/>
    <property type="match status" value="1"/>
</dbReference>
<dbReference type="Proteomes" id="UP001305779">
    <property type="component" value="Unassembled WGS sequence"/>
</dbReference>
<dbReference type="SUPFAM" id="SSF51735">
    <property type="entry name" value="NAD(P)-binding Rossmann-fold domains"/>
    <property type="match status" value="1"/>
</dbReference>
<keyword evidence="4" id="KW-1185">Reference proteome</keyword>
<dbReference type="PANTHER" id="PTHR43708">
    <property type="entry name" value="CONSERVED EXPRESSED OXIDOREDUCTASE (EUROFUNG)"/>
    <property type="match status" value="1"/>
</dbReference>
<name>A0ABR0E0V9_ZASCE</name>